<feature type="region of interest" description="Disordered" evidence="1">
    <location>
        <begin position="1"/>
        <end position="24"/>
    </location>
</feature>
<evidence type="ECO:0000313" key="2">
    <source>
        <dbReference type="EMBL" id="CAA0121723.1"/>
    </source>
</evidence>
<sequence>MAALYDRAPTLSGGGATPPRSAFTPVRPRVLADW</sequence>
<dbReference type="AlphaFoldDB" id="A0A5S9QTI0"/>
<name>A0A5S9QTI0_MYCVN</name>
<organism evidence="2 3">
    <name type="scientific">Mycolicibacterium vanbaalenii</name>
    <name type="common">Mycobacterium vanbaalenii</name>
    <dbReference type="NCBI Taxonomy" id="110539"/>
    <lineage>
        <taxon>Bacteria</taxon>
        <taxon>Bacillati</taxon>
        <taxon>Actinomycetota</taxon>
        <taxon>Actinomycetes</taxon>
        <taxon>Mycobacteriales</taxon>
        <taxon>Mycobacteriaceae</taxon>
        <taxon>Mycolicibacterium</taxon>
    </lineage>
</organism>
<proteinExistence type="predicted"/>
<dbReference type="Proteomes" id="UP000430146">
    <property type="component" value="Unassembled WGS sequence"/>
</dbReference>
<reference evidence="2 3" key="1">
    <citation type="submission" date="2019-11" db="EMBL/GenBank/DDBJ databases">
        <authorList>
            <person name="Holert J."/>
        </authorList>
    </citation>
    <scope>NUCLEOTIDE SEQUENCE [LARGE SCALE GENOMIC DNA]</scope>
    <source>
        <strain evidence="2">BC8_1</strain>
    </source>
</reference>
<keyword evidence="3" id="KW-1185">Reference proteome</keyword>
<dbReference type="EMBL" id="CACSIP010000019">
    <property type="protein sequence ID" value="CAA0121723.1"/>
    <property type="molecule type" value="Genomic_DNA"/>
</dbReference>
<accession>A0A5S9QTI0</accession>
<evidence type="ECO:0000256" key="1">
    <source>
        <dbReference type="SAM" id="MobiDB-lite"/>
    </source>
</evidence>
<protein>
    <submittedName>
        <fullName evidence="2">Uncharacterized protein</fullName>
    </submittedName>
</protein>
<evidence type="ECO:0000313" key="3">
    <source>
        <dbReference type="Proteomes" id="UP000430146"/>
    </source>
</evidence>
<gene>
    <name evidence="2" type="ORF">AELLOGFF_04382</name>
</gene>